<accession>A0ABS5NH41</accession>
<dbReference type="Proteomes" id="UP000676853">
    <property type="component" value="Unassembled WGS sequence"/>
</dbReference>
<sequence length="205" mass="21189">MDKNKLIPVAAALAAATILTACDTTTSGEPVATPSTPASAAPSSTTFANAADAADADRAARARAGLPNSGSLTLEDAETAVRRGLPFVFGAGRGCAWVRLPDGSLWALHDNRSGSPALTRDVGTEAAWRADPDFEPGRCEPAEGIPTADDPAQPEPYRWTADYGNQYLRWHGQVYILPGTVSAGLALTPIVGETIPGVNGVPIPN</sequence>
<gene>
    <name evidence="3" type="ORF">KFZ73_17030</name>
</gene>
<evidence type="ECO:0000256" key="2">
    <source>
        <dbReference type="SAM" id="SignalP"/>
    </source>
</evidence>
<keyword evidence="4" id="KW-1185">Reference proteome</keyword>
<dbReference type="RefSeq" id="WP_212554479.1">
    <property type="nucleotide sequence ID" value="NZ_JAGXOE010000045.1"/>
</dbReference>
<dbReference type="PROSITE" id="PS51257">
    <property type="entry name" value="PROKAR_LIPOPROTEIN"/>
    <property type="match status" value="1"/>
</dbReference>
<reference evidence="3 4" key="1">
    <citation type="submission" date="2021-04" db="EMBL/GenBank/DDBJ databases">
        <title>Whole genome sequence analysis of a thiophenic sulfur metabolizing bacteria.</title>
        <authorList>
            <person name="Akhtar N."/>
            <person name="Akram J."/>
            <person name="Aslam A."/>
        </authorList>
    </citation>
    <scope>NUCLEOTIDE SEQUENCE [LARGE SCALE GENOMIC DNA]</scope>
    <source>
        <strain evidence="3 4">3OW</strain>
    </source>
</reference>
<organism evidence="3 4">
    <name type="scientific">Tsukamurella paurometabola</name>
    <name type="common">Corynebacterium paurometabolum</name>
    <dbReference type="NCBI Taxonomy" id="2061"/>
    <lineage>
        <taxon>Bacteria</taxon>
        <taxon>Bacillati</taxon>
        <taxon>Actinomycetota</taxon>
        <taxon>Actinomycetes</taxon>
        <taxon>Mycobacteriales</taxon>
        <taxon>Tsukamurellaceae</taxon>
        <taxon>Tsukamurella</taxon>
    </lineage>
</organism>
<evidence type="ECO:0000313" key="4">
    <source>
        <dbReference type="Proteomes" id="UP000676853"/>
    </source>
</evidence>
<evidence type="ECO:0008006" key="5">
    <source>
        <dbReference type="Google" id="ProtNLM"/>
    </source>
</evidence>
<dbReference type="EMBL" id="JAGXOE010000045">
    <property type="protein sequence ID" value="MBS4102937.1"/>
    <property type="molecule type" value="Genomic_DNA"/>
</dbReference>
<feature type="region of interest" description="Disordered" evidence="1">
    <location>
        <begin position="25"/>
        <end position="52"/>
    </location>
</feature>
<name>A0ABS5NH41_TSUPA</name>
<evidence type="ECO:0000256" key="1">
    <source>
        <dbReference type="SAM" id="MobiDB-lite"/>
    </source>
</evidence>
<comment type="caution">
    <text evidence="3">The sequence shown here is derived from an EMBL/GenBank/DDBJ whole genome shotgun (WGS) entry which is preliminary data.</text>
</comment>
<keyword evidence="2" id="KW-0732">Signal</keyword>
<protein>
    <recommendedName>
        <fullName evidence="5">Secreted protein</fullName>
    </recommendedName>
</protein>
<feature type="chain" id="PRO_5047172932" description="Secreted protein" evidence="2">
    <location>
        <begin position="22"/>
        <end position="205"/>
    </location>
</feature>
<feature type="signal peptide" evidence="2">
    <location>
        <begin position="1"/>
        <end position="21"/>
    </location>
</feature>
<evidence type="ECO:0000313" key="3">
    <source>
        <dbReference type="EMBL" id="MBS4102937.1"/>
    </source>
</evidence>
<proteinExistence type="predicted"/>